<proteinExistence type="predicted"/>
<sequence length="58" mass="6880">MKVKKVKCPMCHGNPNMTNDSNLDCGLCNAKLVVSQKLRMEYVRCFKKDYISWRYDEF</sequence>
<dbReference type="EMBL" id="LAZR01008427">
    <property type="protein sequence ID" value="KKM78833.1"/>
    <property type="molecule type" value="Genomic_DNA"/>
</dbReference>
<organism evidence="1">
    <name type="scientific">marine sediment metagenome</name>
    <dbReference type="NCBI Taxonomy" id="412755"/>
    <lineage>
        <taxon>unclassified sequences</taxon>
        <taxon>metagenomes</taxon>
        <taxon>ecological metagenomes</taxon>
    </lineage>
</organism>
<accession>A0A0F9KA85</accession>
<evidence type="ECO:0000313" key="1">
    <source>
        <dbReference type="EMBL" id="KKM78833.1"/>
    </source>
</evidence>
<protein>
    <submittedName>
        <fullName evidence="1">Uncharacterized protein</fullName>
    </submittedName>
</protein>
<gene>
    <name evidence="1" type="ORF">LCGC14_1355990</name>
</gene>
<comment type="caution">
    <text evidence="1">The sequence shown here is derived from an EMBL/GenBank/DDBJ whole genome shotgun (WGS) entry which is preliminary data.</text>
</comment>
<reference evidence="1" key="1">
    <citation type="journal article" date="2015" name="Nature">
        <title>Complex archaea that bridge the gap between prokaryotes and eukaryotes.</title>
        <authorList>
            <person name="Spang A."/>
            <person name="Saw J.H."/>
            <person name="Jorgensen S.L."/>
            <person name="Zaremba-Niedzwiedzka K."/>
            <person name="Martijn J."/>
            <person name="Lind A.E."/>
            <person name="van Eijk R."/>
            <person name="Schleper C."/>
            <person name="Guy L."/>
            <person name="Ettema T.J."/>
        </authorList>
    </citation>
    <scope>NUCLEOTIDE SEQUENCE</scope>
</reference>
<name>A0A0F9KA85_9ZZZZ</name>
<dbReference type="AlphaFoldDB" id="A0A0F9KA85"/>